<gene>
    <name evidence="1" type="ORF">HXK00_00540</name>
</gene>
<sequence length="226" mass="25558">MTHHINQPLENSEGGFIESVKRTIVSSLRKALTNSATSLSDDTLTIDIDYPYEKANYPCIWVQFSFSNLQDQGVGHQERIEYEGRNAVLKQWMYEGTVTVTVIALSSLERDRIADKFISIFAFANIPGSESIYDDPEYNFLQELSESEYVSMTLSSGKLHPGGQTAIPGTPFDPNQMTYEDTYSFDLQGEFQTVYTPGEGYRLRRIDIKAIHNIFTKNSVPPGTWV</sequence>
<dbReference type="Proteomes" id="UP000757900">
    <property type="component" value="Unassembled WGS sequence"/>
</dbReference>
<name>A0A929QS41_ABIDE</name>
<comment type="caution">
    <text evidence="1">The sequence shown here is derived from an EMBL/GenBank/DDBJ whole genome shotgun (WGS) entry which is preliminary data.</text>
</comment>
<accession>A0A929QS41</accession>
<dbReference type="AlphaFoldDB" id="A0A929QS41"/>
<proteinExistence type="predicted"/>
<organism evidence="1 2">
    <name type="scientific">Abiotrophia defectiva</name>
    <name type="common">Streptococcus defectivus</name>
    <dbReference type="NCBI Taxonomy" id="46125"/>
    <lineage>
        <taxon>Bacteria</taxon>
        <taxon>Bacillati</taxon>
        <taxon>Bacillota</taxon>
        <taxon>Bacilli</taxon>
        <taxon>Lactobacillales</taxon>
        <taxon>Aerococcaceae</taxon>
        <taxon>Abiotrophia</taxon>
    </lineage>
</organism>
<evidence type="ECO:0000313" key="1">
    <source>
        <dbReference type="EMBL" id="MBF0934114.1"/>
    </source>
</evidence>
<protein>
    <submittedName>
        <fullName evidence="1">Uncharacterized protein</fullName>
    </submittedName>
</protein>
<dbReference type="EMBL" id="JABZFV010000001">
    <property type="protein sequence ID" value="MBF0934114.1"/>
    <property type="molecule type" value="Genomic_DNA"/>
</dbReference>
<reference evidence="1" key="1">
    <citation type="submission" date="2020-04" db="EMBL/GenBank/DDBJ databases">
        <title>Deep metagenomics examines the oral microbiome during advanced dental caries in children, revealing novel taxa and co-occurrences with host molecules.</title>
        <authorList>
            <person name="Baker J.L."/>
            <person name="Morton J.T."/>
            <person name="Dinis M."/>
            <person name="Alvarez R."/>
            <person name="Tran N.C."/>
            <person name="Knight R."/>
            <person name="Edlund A."/>
        </authorList>
    </citation>
    <scope>NUCLEOTIDE SEQUENCE</scope>
    <source>
        <strain evidence="1">JCVI_23_bin.16</strain>
    </source>
</reference>
<evidence type="ECO:0000313" key="2">
    <source>
        <dbReference type="Proteomes" id="UP000757900"/>
    </source>
</evidence>